<proteinExistence type="predicted"/>
<accession>A0A974CNN0</accession>
<dbReference type="EMBL" id="CM004476">
    <property type="protein sequence ID" value="OCT76674.1"/>
    <property type="molecule type" value="Genomic_DNA"/>
</dbReference>
<feature type="chain" id="PRO_5036938665" evidence="3">
    <location>
        <begin position="26"/>
        <end position="204"/>
    </location>
</feature>
<name>A0A974CNN0_XENLA</name>
<sequence length="204" mass="23468">MNFTYITWITIFGLYLLFCTSTSEGTQKVEAVDMYSNETTVNEEKTDGFKYIFPLAATMSMLAIPILCGLAWLVYIKFFSKKPHIDVENPPVAAETTTTEMPESTDSFLRRLWRRIRQKMTKEKPKDIDVENPPETTPPEQKSKAAILFDRTLSEKCKIKKQKDTVDKIEKLPDVPQTEEKAKVETIEKLPDVPQTKKKLKIAK</sequence>
<evidence type="ECO:0000256" key="2">
    <source>
        <dbReference type="SAM" id="Phobius"/>
    </source>
</evidence>
<feature type="region of interest" description="Disordered" evidence="1">
    <location>
        <begin position="122"/>
        <end position="143"/>
    </location>
</feature>
<feature type="transmembrane region" description="Helical" evidence="2">
    <location>
        <begin position="49"/>
        <end position="75"/>
    </location>
</feature>
<keyword evidence="2" id="KW-0472">Membrane</keyword>
<evidence type="ECO:0000313" key="4">
    <source>
        <dbReference type="EMBL" id="OCT76674.1"/>
    </source>
</evidence>
<organism evidence="4 5">
    <name type="scientific">Xenopus laevis</name>
    <name type="common">African clawed frog</name>
    <dbReference type="NCBI Taxonomy" id="8355"/>
    <lineage>
        <taxon>Eukaryota</taxon>
        <taxon>Metazoa</taxon>
        <taxon>Chordata</taxon>
        <taxon>Craniata</taxon>
        <taxon>Vertebrata</taxon>
        <taxon>Euteleostomi</taxon>
        <taxon>Amphibia</taxon>
        <taxon>Batrachia</taxon>
        <taxon>Anura</taxon>
        <taxon>Pipoidea</taxon>
        <taxon>Pipidae</taxon>
        <taxon>Xenopodinae</taxon>
        <taxon>Xenopus</taxon>
        <taxon>Xenopus</taxon>
    </lineage>
</organism>
<evidence type="ECO:0000256" key="1">
    <source>
        <dbReference type="SAM" id="MobiDB-lite"/>
    </source>
</evidence>
<feature type="signal peptide" evidence="3">
    <location>
        <begin position="1"/>
        <end position="25"/>
    </location>
</feature>
<dbReference type="AlphaFoldDB" id="A0A974CNN0"/>
<feature type="non-terminal residue" evidence="4">
    <location>
        <position position="204"/>
    </location>
</feature>
<keyword evidence="3" id="KW-0732">Signal</keyword>
<dbReference type="Proteomes" id="UP000694892">
    <property type="component" value="Chromosome 6L"/>
</dbReference>
<reference evidence="5" key="1">
    <citation type="journal article" date="2016" name="Nature">
        <title>Genome evolution in the allotetraploid frog Xenopus laevis.</title>
        <authorList>
            <person name="Session A.M."/>
            <person name="Uno Y."/>
            <person name="Kwon T."/>
            <person name="Chapman J.A."/>
            <person name="Toyoda A."/>
            <person name="Takahashi S."/>
            <person name="Fukui A."/>
            <person name="Hikosaka A."/>
            <person name="Suzuki A."/>
            <person name="Kondo M."/>
            <person name="van Heeringen S.J."/>
            <person name="Quigley I."/>
            <person name="Heinz S."/>
            <person name="Ogino H."/>
            <person name="Ochi H."/>
            <person name="Hellsten U."/>
            <person name="Lyons J.B."/>
            <person name="Simakov O."/>
            <person name="Putnam N."/>
            <person name="Stites J."/>
            <person name="Kuroki Y."/>
            <person name="Tanaka T."/>
            <person name="Michiue T."/>
            <person name="Watanabe M."/>
            <person name="Bogdanovic O."/>
            <person name="Lister R."/>
            <person name="Georgiou G."/>
            <person name="Paranjpe S.S."/>
            <person name="van Kruijsbergen I."/>
            <person name="Shu S."/>
            <person name="Carlson J."/>
            <person name="Kinoshita T."/>
            <person name="Ohta Y."/>
            <person name="Mawaribuchi S."/>
            <person name="Jenkins J."/>
            <person name="Grimwood J."/>
            <person name="Schmutz J."/>
            <person name="Mitros T."/>
            <person name="Mozaffari S.V."/>
            <person name="Suzuki Y."/>
            <person name="Haramoto Y."/>
            <person name="Yamamoto T.S."/>
            <person name="Takagi C."/>
            <person name="Heald R."/>
            <person name="Miller K."/>
            <person name="Haudenschild C."/>
            <person name="Kitzman J."/>
            <person name="Nakayama T."/>
            <person name="Izutsu Y."/>
            <person name="Robert J."/>
            <person name="Fortriede J."/>
            <person name="Burns K."/>
            <person name="Lotay V."/>
            <person name="Karimi K."/>
            <person name="Yasuoka Y."/>
            <person name="Dichmann D.S."/>
            <person name="Flajnik M.F."/>
            <person name="Houston D.W."/>
            <person name="Shendure J."/>
            <person name="DuPasquier L."/>
            <person name="Vize P.D."/>
            <person name="Zorn A.M."/>
            <person name="Ito M."/>
            <person name="Marcotte E.M."/>
            <person name="Wallingford J.B."/>
            <person name="Ito Y."/>
            <person name="Asashima M."/>
            <person name="Ueno N."/>
            <person name="Matsuda Y."/>
            <person name="Veenstra G.J."/>
            <person name="Fujiyama A."/>
            <person name="Harland R.M."/>
            <person name="Taira M."/>
            <person name="Rokhsar D.S."/>
        </authorList>
    </citation>
    <scope>NUCLEOTIDE SEQUENCE [LARGE SCALE GENOMIC DNA]</scope>
    <source>
        <strain evidence="5">J</strain>
    </source>
</reference>
<keyword evidence="2" id="KW-1133">Transmembrane helix</keyword>
<keyword evidence="2" id="KW-0812">Transmembrane</keyword>
<evidence type="ECO:0000313" key="5">
    <source>
        <dbReference type="Proteomes" id="UP000694892"/>
    </source>
</evidence>
<protein>
    <submittedName>
        <fullName evidence="4">Uncharacterized protein</fullName>
    </submittedName>
</protein>
<evidence type="ECO:0000256" key="3">
    <source>
        <dbReference type="SAM" id="SignalP"/>
    </source>
</evidence>
<gene>
    <name evidence="4" type="ORF">XELAEV_18031875mg</name>
</gene>